<keyword evidence="1" id="KW-1133">Transmembrane helix</keyword>
<feature type="transmembrane region" description="Helical" evidence="1">
    <location>
        <begin position="170"/>
        <end position="195"/>
    </location>
</feature>
<accession>E1JXW6</accession>
<dbReference type="EMBL" id="AECZ01000015">
    <property type="protein sequence ID" value="EFL50889.1"/>
    <property type="molecule type" value="Genomic_DNA"/>
</dbReference>
<feature type="transmembrane region" description="Helical" evidence="1">
    <location>
        <begin position="239"/>
        <end position="257"/>
    </location>
</feature>
<feature type="transmembrane region" description="Helical" evidence="1">
    <location>
        <begin position="319"/>
        <end position="341"/>
    </location>
</feature>
<feature type="transmembrane region" description="Helical" evidence="1">
    <location>
        <begin position="348"/>
        <end position="364"/>
    </location>
</feature>
<comment type="caution">
    <text evidence="2">The sequence shown here is derived from an EMBL/GenBank/DDBJ whole genome shotgun (WGS) entry which is preliminary data.</text>
</comment>
<dbReference type="STRING" id="596151.DesfrDRAFT_2465"/>
<keyword evidence="1" id="KW-0812">Transmembrane</keyword>
<organism evidence="2 3">
    <name type="scientific">Solidesulfovibrio fructosivorans JJ]</name>
    <dbReference type="NCBI Taxonomy" id="596151"/>
    <lineage>
        <taxon>Bacteria</taxon>
        <taxon>Pseudomonadati</taxon>
        <taxon>Thermodesulfobacteriota</taxon>
        <taxon>Desulfovibrionia</taxon>
        <taxon>Desulfovibrionales</taxon>
        <taxon>Desulfovibrionaceae</taxon>
        <taxon>Solidesulfovibrio</taxon>
    </lineage>
</organism>
<dbReference type="RefSeq" id="WP_005994278.1">
    <property type="nucleotide sequence ID" value="NZ_AECZ01000015.1"/>
</dbReference>
<dbReference type="Proteomes" id="UP000006250">
    <property type="component" value="Unassembled WGS sequence"/>
</dbReference>
<feature type="transmembrane region" description="Helical" evidence="1">
    <location>
        <begin position="446"/>
        <end position="465"/>
    </location>
</feature>
<keyword evidence="1" id="KW-0472">Membrane</keyword>
<name>E1JXW6_SOLFR</name>
<feature type="transmembrane region" description="Helical" evidence="1">
    <location>
        <begin position="123"/>
        <end position="140"/>
    </location>
</feature>
<feature type="transmembrane region" description="Helical" evidence="1">
    <location>
        <begin position="91"/>
        <end position="111"/>
    </location>
</feature>
<dbReference type="AlphaFoldDB" id="E1JXW6"/>
<proteinExistence type="predicted"/>
<feature type="transmembrane region" description="Helical" evidence="1">
    <location>
        <begin position="207"/>
        <end position="227"/>
    </location>
</feature>
<sequence length="473" mass="51440">MTSRVPWRENTLLAALVLVGGVLLAVFSERIFAGGGLGYDGCSYGAIITRYADVRSGALALNSGLYFRVVPALVIRAVMMALGIPLTVPHVITAFQIINVALLALGAWLFGNCCDRIGLSRDGKILGFIGIFINYVVLKYSSYYPVLLDTTSLVLGIVLAWLYLSRRTWWLLPAGIGAFFIGPNVGLQAFLLFLLPARKEAQTPPRLPRPVAATLSLAMVVGCWWLLATGAPHNMEAMAIALAAIGGATYCLSRAAGFSPADLLRPGMLIRLGLVAGLVLALTVLPRLFPTLAAFDWVALFFQYARTVLQNSVVRPGEFVVAHTLYFGPIMLAVVCLFGPVCRAARRLGGGWLLVVAFGTLQGLNPLSRQMVGILPFLVLPVCLVLDSRPLPRLFLWGMAAASLAGSKVWQHINAGADFNLPMEKQPAVWSRYLESTGYWMREADYRVQGVVVLAALILMAATLWRMRFTRRT</sequence>
<gene>
    <name evidence="2" type="ORF">DesfrDRAFT_2465</name>
</gene>
<keyword evidence="3" id="KW-1185">Reference proteome</keyword>
<evidence type="ECO:0008006" key="4">
    <source>
        <dbReference type="Google" id="ProtNLM"/>
    </source>
</evidence>
<feature type="transmembrane region" description="Helical" evidence="1">
    <location>
        <begin position="269"/>
        <end position="289"/>
    </location>
</feature>
<dbReference type="OrthoDB" id="1550926at2"/>
<evidence type="ECO:0000256" key="1">
    <source>
        <dbReference type="SAM" id="Phobius"/>
    </source>
</evidence>
<protein>
    <recommendedName>
        <fullName evidence="4">DUF2029 domain-containing protein</fullName>
    </recommendedName>
</protein>
<reference evidence="2 3" key="1">
    <citation type="submission" date="2010-08" db="EMBL/GenBank/DDBJ databases">
        <title>The draft genome of Desulfovibrio fructosovorans JJ.</title>
        <authorList>
            <consortium name="US DOE Joint Genome Institute (JGI-PGF)"/>
            <person name="Lucas S."/>
            <person name="Copeland A."/>
            <person name="Lapidus A."/>
            <person name="Cheng J.-F."/>
            <person name="Bruce D."/>
            <person name="Goodwin L."/>
            <person name="Pitluck S."/>
            <person name="Land M.L."/>
            <person name="Hauser L."/>
            <person name="Chang Y.-J."/>
            <person name="Jeffries C."/>
            <person name="Wall J.D."/>
            <person name="Stahl D.A."/>
            <person name="Arkin A.P."/>
            <person name="Dehal P."/>
            <person name="Stolyar S.M."/>
            <person name="Hazen T.C."/>
            <person name="Woyke T.J."/>
        </authorList>
    </citation>
    <scope>NUCLEOTIDE SEQUENCE [LARGE SCALE GENOMIC DNA]</scope>
    <source>
        <strain evidence="2 3">JJ</strain>
    </source>
</reference>
<evidence type="ECO:0000313" key="2">
    <source>
        <dbReference type="EMBL" id="EFL50889.1"/>
    </source>
</evidence>
<evidence type="ECO:0000313" key="3">
    <source>
        <dbReference type="Proteomes" id="UP000006250"/>
    </source>
</evidence>